<dbReference type="EMBL" id="JAUEPN010000004">
    <property type="protein sequence ID" value="KAK3296425.1"/>
    <property type="molecule type" value="Genomic_DNA"/>
</dbReference>
<organism evidence="3 4">
    <name type="scientific">Chaetomium fimeti</name>
    <dbReference type="NCBI Taxonomy" id="1854472"/>
    <lineage>
        <taxon>Eukaryota</taxon>
        <taxon>Fungi</taxon>
        <taxon>Dikarya</taxon>
        <taxon>Ascomycota</taxon>
        <taxon>Pezizomycotina</taxon>
        <taxon>Sordariomycetes</taxon>
        <taxon>Sordariomycetidae</taxon>
        <taxon>Sordariales</taxon>
        <taxon>Chaetomiaceae</taxon>
        <taxon>Chaetomium</taxon>
    </lineage>
</organism>
<name>A0AAE0HH89_9PEZI</name>
<accession>A0AAE0HH89</accession>
<comment type="caution">
    <text evidence="3">The sequence shown here is derived from an EMBL/GenBank/DDBJ whole genome shotgun (WGS) entry which is preliminary data.</text>
</comment>
<sequence length="233" mass="26099">MKLYVFVAQTPDKSSRPSRSCTGYDENYYYLHAESFIYINLFVENQYRYISRSTNSVLGELDELGVVFVAAANNYMQGIDPTVDSRYGFWDAQRQKRFDTSGRSKPVIWNGQVKDKSRLIRYDTRATWDAATACQGVSDDSSSLSDSPSEPVDSGIPPDFRNRQDPNAGIITTPPASSTTPSPVCDDKCKQGRGNSMLKYGGFLVFLGTVEINTMPVGLIMGRLQYQRLRDGF</sequence>
<protein>
    <submittedName>
        <fullName evidence="3">Uncharacterized protein</fullName>
    </submittedName>
</protein>
<keyword evidence="2" id="KW-1133">Transmembrane helix</keyword>
<gene>
    <name evidence="3" type="ORF">B0H64DRAFT_374513</name>
</gene>
<keyword evidence="4" id="KW-1185">Reference proteome</keyword>
<evidence type="ECO:0000313" key="3">
    <source>
        <dbReference type="EMBL" id="KAK3296425.1"/>
    </source>
</evidence>
<evidence type="ECO:0000256" key="2">
    <source>
        <dbReference type="SAM" id="Phobius"/>
    </source>
</evidence>
<keyword evidence="2" id="KW-0812">Transmembrane</keyword>
<reference evidence="3" key="2">
    <citation type="submission" date="2023-06" db="EMBL/GenBank/DDBJ databases">
        <authorList>
            <consortium name="Lawrence Berkeley National Laboratory"/>
            <person name="Haridas S."/>
            <person name="Hensen N."/>
            <person name="Bonometti L."/>
            <person name="Westerberg I."/>
            <person name="Brannstrom I.O."/>
            <person name="Guillou S."/>
            <person name="Cros-Aarteil S."/>
            <person name="Calhoun S."/>
            <person name="Kuo A."/>
            <person name="Mondo S."/>
            <person name="Pangilinan J."/>
            <person name="Riley R."/>
            <person name="Labutti K."/>
            <person name="Andreopoulos B."/>
            <person name="Lipzen A."/>
            <person name="Chen C."/>
            <person name="Yanf M."/>
            <person name="Daum C."/>
            <person name="Ng V."/>
            <person name="Clum A."/>
            <person name="Steindorff A."/>
            <person name="Ohm R."/>
            <person name="Martin F."/>
            <person name="Silar P."/>
            <person name="Natvig D."/>
            <person name="Lalanne C."/>
            <person name="Gautier V."/>
            <person name="Ament-Velasquez S.L."/>
            <person name="Kruys A."/>
            <person name="Hutchinson M.I."/>
            <person name="Powell A.J."/>
            <person name="Barry K."/>
            <person name="Miller A.N."/>
            <person name="Grigoriev I.V."/>
            <person name="Debuchy R."/>
            <person name="Gladieux P."/>
            <person name="Thoren M.H."/>
            <person name="Johannesson H."/>
        </authorList>
    </citation>
    <scope>NUCLEOTIDE SEQUENCE</scope>
    <source>
        <strain evidence="3">CBS 168.71</strain>
    </source>
</reference>
<evidence type="ECO:0000256" key="1">
    <source>
        <dbReference type="SAM" id="MobiDB-lite"/>
    </source>
</evidence>
<proteinExistence type="predicted"/>
<keyword evidence="2" id="KW-0472">Membrane</keyword>
<reference evidence="3" key="1">
    <citation type="journal article" date="2023" name="Mol. Phylogenet. Evol.">
        <title>Genome-scale phylogeny and comparative genomics of the fungal order Sordariales.</title>
        <authorList>
            <person name="Hensen N."/>
            <person name="Bonometti L."/>
            <person name="Westerberg I."/>
            <person name="Brannstrom I.O."/>
            <person name="Guillou S."/>
            <person name="Cros-Aarteil S."/>
            <person name="Calhoun S."/>
            <person name="Haridas S."/>
            <person name="Kuo A."/>
            <person name="Mondo S."/>
            <person name="Pangilinan J."/>
            <person name="Riley R."/>
            <person name="LaButti K."/>
            <person name="Andreopoulos B."/>
            <person name="Lipzen A."/>
            <person name="Chen C."/>
            <person name="Yan M."/>
            <person name="Daum C."/>
            <person name="Ng V."/>
            <person name="Clum A."/>
            <person name="Steindorff A."/>
            <person name="Ohm R.A."/>
            <person name="Martin F."/>
            <person name="Silar P."/>
            <person name="Natvig D.O."/>
            <person name="Lalanne C."/>
            <person name="Gautier V."/>
            <person name="Ament-Velasquez S.L."/>
            <person name="Kruys A."/>
            <person name="Hutchinson M.I."/>
            <person name="Powell A.J."/>
            <person name="Barry K."/>
            <person name="Miller A.N."/>
            <person name="Grigoriev I.V."/>
            <person name="Debuchy R."/>
            <person name="Gladieux P."/>
            <person name="Hiltunen Thoren M."/>
            <person name="Johannesson H."/>
        </authorList>
    </citation>
    <scope>NUCLEOTIDE SEQUENCE</scope>
    <source>
        <strain evidence="3">CBS 168.71</strain>
    </source>
</reference>
<feature type="region of interest" description="Disordered" evidence="1">
    <location>
        <begin position="136"/>
        <end position="184"/>
    </location>
</feature>
<dbReference type="Proteomes" id="UP001278766">
    <property type="component" value="Unassembled WGS sequence"/>
</dbReference>
<dbReference type="AlphaFoldDB" id="A0AAE0HH89"/>
<feature type="compositionally biased region" description="Low complexity" evidence="1">
    <location>
        <begin position="137"/>
        <end position="154"/>
    </location>
</feature>
<dbReference type="GeneID" id="87839290"/>
<evidence type="ECO:0000313" key="4">
    <source>
        <dbReference type="Proteomes" id="UP001278766"/>
    </source>
</evidence>
<feature type="compositionally biased region" description="Low complexity" evidence="1">
    <location>
        <begin position="172"/>
        <end position="183"/>
    </location>
</feature>
<feature type="transmembrane region" description="Helical" evidence="2">
    <location>
        <begin position="200"/>
        <end position="221"/>
    </location>
</feature>
<dbReference type="RefSeq" id="XP_062659939.1">
    <property type="nucleotide sequence ID" value="XM_062802342.1"/>
</dbReference>